<keyword evidence="1" id="KW-0175">Coiled coil</keyword>
<dbReference type="EMBL" id="SIJB01000020">
    <property type="protein sequence ID" value="NBI29014.1"/>
    <property type="molecule type" value="Genomic_DNA"/>
</dbReference>
<evidence type="ECO:0000313" key="3">
    <source>
        <dbReference type="EMBL" id="NBI29014.1"/>
    </source>
</evidence>
<keyword evidence="4" id="KW-1185">Reference proteome</keyword>
<keyword evidence="2" id="KW-1133">Transmembrane helix</keyword>
<name>A0A6N9Q2M0_9BACL</name>
<feature type="coiled-coil region" evidence="1">
    <location>
        <begin position="9"/>
        <end position="74"/>
    </location>
</feature>
<dbReference type="RefSeq" id="WP_160645813.1">
    <property type="nucleotide sequence ID" value="NZ_SIJB01000020.1"/>
</dbReference>
<evidence type="ECO:0000256" key="2">
    <source>
        <dbReference type="SAM" id="Phobius"/>
    </source>
</evidence>
<dbReference type="AlphaFoldDB" id="A0A6N9Q2M0"/>
<sequence>MEKEDIERMAKLEAELKSIRDVVVKMDTKLDTWNKSFVPRPELNEMFKARDKEIDDLNSQIDDLRQDKRNNKSIVPAWAGVVVAFGAMIVTIVGILILR</sequence>
<keyword evidence="2" id="KW-0812">Transmembrane</keyword>
<comment type="caution">
    <text evidence="3">The sequence shown here is derived from an EMBL/GenBank/DDBJ whole genome shotgun (WGS) entry which is preliminary data.</text>
</comment>
<dbReference type="Proteomes" id="UP000448943">
    <property type="component" value="Unassembled WGS sequence"/>
</dbReference>
<organism evidence="3 4">
    <name type="scientific">Chengkuizengella marina</name>
    <dbReference type="NCBI Taxonomy" id="2507566"/>
    <lineage>
        <taxon>Bacteria</taxon>
        <taxon>Bacillati</taxon>
        <taxon>Bacillota</taxon>
        <taxon>Bacilli</taxon>
        <taxon>Bacillales</taxon>
        <taxon>Paenibacillaceae</taxon>
        <taxon>Chengkuizengella</taxon>
    </lineage>
</organism>
<evidence type="ECO:0000313" key="4">
    <source>
        <dbReference type="Proteomes" id="UP000448943"/>
    </source>
</evidence>
<reference evidence="3 4" key="1">
    <citation type="submission" date="2019-01" db="EMBL/GenBank/DDBJ databases">
        <title>Chengkuizengella sp. nov., isolated from deep-sea sediment of East Pacific Ocean.</title>
        <authorList>
            <person name="Yang J."/>
            <person name="Lai Q."/>
            <person name="Shao Z."/>
        </authorList>
    </citation>
    <scope>NUCLEOTIDE SEQUENCE [LARGE SCALE GENOMIC DNA]</scope>
    <source>
        <strain evidence="3 4">YPA3-1-1</strain>
    </source>
</reference>
<dbReference type="OrthoDB" id="2989080at2"/>
<protein>
    <submittedName>
        <fullName evidence="3">Uncharacterized protein</fullName>
    </submittedName>
</protein>
<proteinExistence type="predicted"/>
<keyword evidence="2" id="KW-0472">Membrane</keyword>
<evidence type="ECO:0000256" key="1">
    <source>
        <dbReference type="SAM" id="Coils"/>
    </source>
</evidence>
<accession>A0A6N9Q2M0</accession>
<feature type="transmembrane region" description="Helical" evidence="2">
    <location>
        <begin position="75"/>
        <end position="98"/>
    </location>
</feature>
<dbReference type="SUPFAM" id="SSF58100">
    <property type="entry name" value="Bacterial hemolysins"/>
    <property type="match status" value="1"/>
</dbReference>
<gene>
    <name evidence="3" type="ORF">ERL59_08585</name>
</gene>